<evidence type="ECO:0000256" key="4">
    <source>
        <dbReference type="ARBA" id="ARBA00023235"/>
    </source>
</evidence>
<dbReference type="InterPro" id="IPR000748">
    <property type="entry name" value="PsdUridine_synth_RsuA/RluB/E/F"/>
</dbReference>
<keyword evidence="11" id="KW-1185">Reference proteome</keyword>
<dbReference type="FunFam" id="3.30.70.1560:FF:000001">
    <property type="entry name" value="Pseudouridine synthase"/>
    <property type="match status" value="1"/>
</dbReference>
<comment type="catalytic activity">
    <reaction evidence="5">
        <text>uridine(2605) in 23S rRNA = pseudouridine(2605) in 23S rRNA</text>
        <dbReference type="Rhea" id="RHEA:42520"/>
        <dbReference type="Rhea" id="RHEA-COMP:10095"/>
        <dbReference type="Rhea" id="RHEA-COMP:10096"/>
        <dbReference type="ChEBI" id="CHEBI:65314"/>
        <dbReference type="ChEBI" id="CHEBI:65315"/>
        <dbReference type="EC" id="5.4.99.22"/>
    </reaction>
</comment>
<dbReference type="PANTHER" id="PTHR47683">
    <property type="entry name" value="PSEUDOURIDINE SYNTHASE FAMILY PROTEIN-RELATED"/>
    <property type="match status" value="1"/>
</dbReference>
<dbReference type="FunFam" id="3.30.70.580:FF:000009">
    <property type="entry name" value="Pseudouridine synthase"/>
    <property type="match status" value="1"/>
</dbReference>
<dbReference type="PATRIC" id="fig|1513271.3.peg.2050"/>
<comment type="caution">
    <text evidence="10">The sequence shown here is derived from an EMBL/GenBank/DDBJ whole genome shotgun (WGS) entry which is preliminary data.</text>
</comment>
<proteinExistence type="inferred from homology"/>
<evidence type="ECO:0000256" key="8">
    <source>
        <dbReference type="RuleBase" id="RU003887"/>
    </source>
</evidence>
<dbReference type="Gene3D" id="3.30.2350.10">
    <property type="entry name" value="Pseudouridine synthase"/>
    <property type="match status" value="1"/>
</dbReference>
<dbReference type="Pfam" id="PF01479">
    <property type="entry name" value="S4"/>
    <property type="match status" value="1"/>
</dbReference>
<dbReference type="PROSITE" id="PS01149">
    <property type="entry name" value="PSI_RSU"/>
    <property type="match status" value="1"/>
</dbReference>
<accession>A0A0J8GXA8</accession>
<evidence type="ECO:0000313" key="10">
    <source>
        <dbReference type="EMBL" id="KMT65363.1"/>
    </source>
</evidence>
<dbReference type="SMART" id="SM00363">
    <property type="entry name" value="S4"/>
    <property type="match status" value="1"/>
</dbReference>
<dbReference type="InterPro" id="IPR020103">
    <property type="entry name" value="PsdUridine_synth_cat_dom_sf"/>
</dbReference>
<keyword evidence="2" id="KW-0698">rRNA processing</keyword>
<evidence type="ECO:0000256" key="3">
    <source>
        <dbReference type="ARBA" id="ARBA00022884"/>
    </source>
</evidence>
<dbReference type="GO" id="GO:0003723">
    <property type="term" value="F:RNA binding"/>
    <property type="evidence" value="ECO:0007669"/>
    <property type="project" value="UniProtKB-KW"/>
</dbReference>
<dbReference type="Pfam" id="PF00849">
    <property type="entry name" value="PseudoU_synth_2"/>
    <property type="match status" value="1"/>
</dbReference>
<dbReference type="InterPro" id="IPR018496">
    <property type="entry name" value="PsdUridine_synth_RsuA/RluB_CS"/>
</dbReference>
<protein>
    <recommendedName>
        <fullName evidence="8">Pseudouridine synthase</fullName>
        <ecNumber evidence="8">5.4.99.-</ecNumber>
    </recommendedName>
</protein>
<organism evidence="10 11">
    <name type="scientific">Catenovulum maritimum</name>
    <dbReference type="NCBI Taxonomy" id="1513271"/>
    <lineage>
        <taxon>Bacteria</taxon>
        <taxon>Pseudomonadati</taxon>
        <taxon>Pseudomonadota</taxon>
        <taxon>Gammaproteobacteria</taxon>
        <taxon>Alteromonadales</taxon>
        <taxon>Alteromonadaceae</taxon>
        <taxon>Catenovulum</taxon>
    </lineage>
</organism>
<dbReference type="NCBIfam" id="NF007976">
    <property type="entry name" value="PRK10700.1"/>
    <property type="match status" value="1"/>
</dbReference>
<comment type="function">
    <text evidence="6">Responsible for synthesis of pseudouridine from uracil-2605 in 23S ribosomal RNA.</text>
</comment>
<evidence type="ECO:0000313" key="11">
    <source>
        <dbReference type="Proteomes" id="UP000037600"/>
    </source>
</evidence>
<dbReference type="AlphaFoldDB" id="A0A0J8GXA8"/>
<evidence type="ECO:0000256" key="5">
    <source>
        <dbReference type="ARBA" id="ARBA00036944"/>
    </source>
</evidence>
<dbReference type="GO" id="GO:0005829">
    <property type="term" value="C:cytosol"/>
    <property type="evidence" value="ECO:0007669"/>
    <property type="project" value="UniProtKB-ARBA"/>
</dbReference>
<evidence type="ECO:0000256" key="6">
    <source>
        <dbReference type="ARBA" id="ARBA00037383"/>
    </source>
</evidence>
<evidence type="ECO:0000256" key="1">
    <source>
        <dbReference type="ARBA" id="ARBA00008348"/>
    </source>
</evidence>
<dbReference type="NCBIfam" id="TIGR00093">
    <property type="entry name" value="pseudouridine synthase"/>
    <property type="match status" value="1"/>
</dbReference>
<dbReference type="InterPro" id="IPR036986">
    <property type="entry name" value="S4_RNA-bd_sf"/>
</dbReference>
<dbReference type="GO" id="GO:0160139">
    <property type="term" value="F:23S rRNA pseudouridine(2605) synthase activity"/>
    <property type="evidence" value="ECO:0007669"/>
    <property type="project" value="UniProtKB-EC"/>
</dbReference>
<dbReference type="Gene3D" id="3.10.290.10">
    <property type="entry name" value="RNA-binding S4 domain"/>
    <property type="match status" value="1"/>
</dbReference>
<dbReference type="PANTHER" id="PTHR47683:SF3">
    <property type="entry name" value="RIBOSOMAL LARGE SUBUNIT PSEUDOURIDINE SYNTHASE B"/>
    <property type="match status" value="1"/>
</dbReference>
<keyword evidence="4 8" id="KW-0413">Isomerase</keyword>
<comment type="similarity">
    <text evidence="1 8">Belongs to the pseudouridine synthase RsuA family.</text>
</comment>
<dbReference type="PROSITE" id="PS50889">
    <property type="entry name" value="S4"/>
    <property type="match status" value="1"/>
</dbReference>
<dbReference type="Proteomes" id="UP000037600">
    <property type="component" value="Unassembled WGS sequence"/>
</dbReference>
<evidence type="ECO:0000256" key="2">
    <source>
        <dbReference type="ARBA" id="ARBA00022552"/>
    </source>
</evidence>
<dbReference type="OrthoDB" id="9807213at2"/>
<sequence length="284" mass="32491">MSEKIQKILARAGQGSRREMEKAISDGRVSLNGKIATLGERAAETDQIRLDGNLIKIQAAKDETCRVLIYHKTLGEVCTRNDPESRKTVFDRLPKIAQGRWIAVGRLDINTTGLLLFTTDGELANKLMHPSNEVEREYAVRVFGEVAESSLHKLRNGVQLEDGPAKFDKISFQGGEGINKWYHVTLKEGRNREVRRMWESQEVQVSRLSRIRYGDIKLPRTLPLGGWAELEIKEVNYLRKLVGLKQELMKKEVHRNAKVKNLKANRIRKAIKKTEIRNKKAEKK</sequence>
<gene>
    <name evidence="10" type="ORF">XM47_10080</name>
</gene>
<dbReference type="EMBL" id="LAZL01000012">
    <property type="protein sequence ID" value="KMT65363.1"/>
    <property type="molecule type" value="Genomic_DNA"/>
</dbReference>
<reference evidence="10 11" key="1">
    <citation type="submission" date="2015-04" db="EMBL/GenBank/DDBJ databases">
        <title>Draft Genome Sequence of the Novel Agar-Digesting Marine Bacterium Q1.</title>
        <authorList>
            <person name="Li Y."/>
            <person name="Li D."/>
            <person name="Chen G."/>
            <person name="Du Z."/>
        </authorList>
    </citation>
    <scope>NUCLEOTIDE SEQUENCE [LARGE SCALE GENOMIC DNA]</scope>
    <source>
        <strain evidence="10 11">Q1</strain>
    </source>
</reference>
<dbReference type="SUPFAM" id="SSF55174">
    <property type="entry name" value="Alpha-L RNA-binding motif"/>
    <property type="match status" value="1"/>
</dbReference>
<dbReference type="CDD" id="cd00165">
    <property type="entry name" value="S4"/>
    <property type="match status" value="1"/>
</dbReference>
<dbReference type="CDD" id="cd02556">
    <property type="entry name" value="PseudoU_synth_RluB"/>
    <property type="match status" value="1"/>
</dbReference>
<dbReference type="SUPFAM" id="SSF55120">
    <property type="entry name" value="Pseudouridine synthase"/>
    <property type="match status" value="1"/>
</dbReference>
<dbReference type="RefSeq" id="WP_048692182.1">
    <property type="nucleotide sequence ID" value="NZ_KQ130489.1"/>
</dbReference>
<dbReference type="GO" id="GO:0000455">
    <property type="term" value="P:enzyme-directed rRNA pseudouridine synthesis"/>
    <property type="evidence" value="ECO:0007669"/>
    <property type="project" value="UniProtKB-ARBA"/>
</dbReference>
<dbReference type="InterPro" id="IPR002942">
    <property type="entry name" value="S4_RNA-bd"/>
</dbReference>
<evidence type="ECO:0000259" key="9">
    <source>
        <dbReference type="SMART" id="SM00363"/>
    </source>
</evidence>
<evidence type="ECO:0000256" key="7">
    <source>
        <dbReference type="PROSITE-ProRule" id="PRU00182"/>
    </source>
</evidence>
<keyword evidence="3 7" id="KW-0694">RNA-binding</keyword>
<name>A0A0J8GXA8_9ALTE</name>
<dbReference type="STRING" id="1513271.XM47_10080"/>
<feature type="domain" description="RNA-binding S4" evidence="9">
    <location>
        <begin position="3"/>
        <end position="61"/>
    </location>
</feature>
<dbReference type="EC" id="5.4.99.-" evidence="8"/>
<dbReference type="FunFam" id="3.10.290.10:FF:000003">
    <property type="entry name" value="Pseudouridine synthase"/>
    <property type="match status" value="1"/>
</dbReference>
<dbReference type="InterPro" id="IPR006145">
    <property type="entry name" value="PsdUridine_synth_RsuA/RluA"/>
</dbReference>
<dbReference type="InterPro" id="IPR050343">
    <property type="entry name" value="RsuA_PseudoU_synthase"/>
</dbReference>